<keyword evidence="1" id="KW-0732">Signal</keyword>
<evidence type="ECO:0000313" key="3">
    <source>
        <dbReference type="Proteomes" id="UP000252519"/>
    </source>
</evidence>
<feature type="chain" id="PRO_5016671021" evidence="1">
    <location>
        <begin position="21"/>
        <end position="134"/>
    </location>
</feature>
<evidence type="ECO:0000256" key="1">
    <source>
        <dbReference type="SAM" id="SignalP"/>
    </source>
</evidence>
<dbReference type="EMBL" id="JOJR01000458">
    <property type="protein sequence ID" value="RCN37575.1"/>
    <property type="molecule type" value="Genomic_DNA"/>
</dbReference>
<gene>
    <name evidence="2" type="ORF">ANCCAN_16506</name>
</gene>
<keyword evidence="3" id="KW-1185">Reference proteome</keyword>
<reference evidence="2 3" key="1">
    <citation type="submission" date="2014-10" db="EMBL/GenBank/DDBJ databases">
        <title>Draft genome of the hookworm Ancylostoma caninum.</title>
        <authorList>
            <person name="Mitreva M."/>
        </authorList>
    </citation>
    <scope>NUCLEOTIDE SEQUENCE [LARGE SCALE GENOMIC DNA]</scope>
    <source>
        <strain evidence="2 3">Baltimore</strain>
    </source>
</reference>
<dbReference type="OrthoDB" id="10499016at2759"/>
<organism evidence="2 3">
    <name type="scientific">Ancylostoma caninum</name>
    <name type="common">Dog hookworm</name>
    <dbReference type="NCBI Taxonomy" id="29170"/>
    <lineage>
        <taxon>Eukaryota</taxon>
        <taxon>Metazoa</taxon>
        <taxon>Ecdysozoa</taxon>
        <taxon>Nematoda</taxon>
        <taxon>Chromadorea</taxon>
        <taxon>Rhabditida</taxon>
        <taxon>Rhabditina</taxon>
        <taxon>Rhabditomorpha</taxon>
        <taxon>Strongyloidea</taxon>
        <taxon>Ancylostomatidae</taxon>
        <taxon>Ancylostomatinae</taxon>
        <taxon>Ancylostoma</taxon>
    </lineage>
</organism>
<dbReference type="AlphaFoldDB" id="A0A368G3K8"/>
<name>A0A368G3K8_ANCCA</name>
<feature type="signal peptide" evidence="1">
    <location>
        <begin position="1"/>
        <end position="20"/>
    </location>
</feature>
<proteinExistence type="predicted"/>
<dbReference type="Proteomes" id="UP000252519">
    <property type="component" value="Unassembled WGS sequence"/>
</dbReference>
<comment type="caution">
    <text evidence="2">The sequence shown here is derived from an EMBL/GenBank/DDBJ whole genome shotgun (WGS) entry which is preliminary data.</text>
</comment>
<accession>A0A368G3K8</accession>
<evidence type="ECO:0000313" key="2">
    <source>
        <dbReference type="EMBL" id="RCN37575.1"/>
    </source>
</evidence>
<sequence>MFPLFSLLTGVLCLLPRAETTNPYDHVLDGCTDLKEIAFKDWGHRAFLFAIIIKTAGYGNDLLYYCEREREIALWSRMDGNEDKLAAGTLLLDHTAKNWYHPLPAQASQTQEKKKTIGCEYDTNKKREVLCFAL</sequence>
<protein>
    <submittedName>
        <fullName evidence="2">Uncharacterized protein</fullName>
    </submittedName>
</protein>